<dbReference type="EMBL" id="JDYK01000016">
    <property type="protein sequence ID" value="EWS80306.1"/>
    <property type="molecule type" value="Genomic_DNA"/>
</dbReference>
<proteinExistence type="predicted"/>
<accession>Z9JR73</accession>
<keyword evidence="1" id="KW-0472">Membrane</keyword>
<comment type="caution">
    <text evidence="3">The sequence shown here is derived from an EMBL/GenBank/DDBJ whole genome shotgun (WGS) entry which is preliminary data.</text>
</comment>
<gene>
    <name evidence="3" type="ORF">BF93_03750</name>
</gene>
<dbReference type="AlphaFoldDB" id="Z9JR73"/>
<evidence type="ECO:0000259" key="2">
    <source>
        <dbReference type="Pfam" id="PF13462"/>
    </source>
</evidence>
<dbReference type="eggNOG" id="COG1651">
    <property type="taxonomic scope" value="Bacteria"/>
</dbReference>
<dbReference type="Gene3D" id="3.40.30.10">
    <property type="entry name" value="Glutaredoxin"/>
    <property type="match status" value="1"/>
</dbReference>
<feature type="transmembrane region" description="Helical" evidence="1">
    <location>
        <begin position="12"/>
        <end position="40"/>
    </location>
</feature>
<dbReference type="RefSeq" id="WP_051486975.1">
    <property type="nucleotide sequence ID" value="NZ_KK069999.1"/>
</dbReference>
<dbReference type="STRING" id="396014.BF93_03750"/>
<dbReference type="SUPFAM" id="SSF52833">
    <property type="entry name" value="Thioredoxin-like"/>
    <property type="match status" value="1"/>
</dbReference>
<evidence type="ECO:0000313" key="3">
    <source>
        <dbReference type="EMBL" id="EWS80306.1"/>
    </source>
</evidence>
<dbReference type="PATRIC" id="fig|396014.3.peg.2780"/>
<dbReference type="OrthoDB" id="117402at2"/>
<dbReference type="InterPro" id="IPR012336">
    <property type="entry name" value="Thioredoxin-like_fold"/>
</dbReference>
<name>Z9JR73_9MICO</name>
<sequence length="238" mass="24583">MPAAPARSKAPVIIIAAVCAVLLLGGLVLGAVGLGSYVMLRDGDGAPGPDGPAPSPGVQAPAGVAADGTSLQLGSDSSLTVEVYLDYSCPHCAEFSRINDEDLRMLAEDGTIDLRIHPLPMLNASSAGYSERAANAATCVHDEDPGLFWEMSTALFEAQADGPALSSEDLAETAHGLGAGEETVSCITAETYLPWINEVVGPEATDRIPGTPTVYIDGEQFSGDYTVEDELLHAIVGE</sequence>
<evidence type="ECO:0000313" key="4">
    <source>
        <dbReference type="Proteomes" id="UP000023067"/>
    </source>
</evidence>
<dbReference type="Pfam" id="PF13462">
    <property type="entry name" value="Thioredoxin_4"/>
    <property type="match status" value="1"/>
</dbReference>
<feature type="domain" description="Thioredoxin-like fold" evidence="2">
    <location>
        <begin position="75"/>
        <end position="229"/>
    </location>
</feature>
<reference evidence="3 4" key="1">
    <citation type="submission" date="2014-02" db="EMBL/GenBank/DDBJ databases">
        <title>Genome sequence of Brachybacterium phenoliresistens strain W13A50.</title>
        <authorList>
            <person name="Wang X."/>
        </authorList>
    </citation>
    <scope>NUCLEOTIDE SEQUENCE [LARGE SCALE GENOMIC DNA]</scope>
    <source>
        <strain evidence="3 4">W13A50</strain>
    </source>
</reference>
<evidence type="ECO:0000256" key="1">
    <source>
        <dbReference type="SAM" id="Phobius"/>
    </source>
</evidence>
<keyword evidence="1" id="KW-1133">Transmembrane helix</keyword>
<dbReference type="InterPro" id="IPR036249">
    <property type="entry name" value="Thioredoxin-like_sf"/>
</dbReference>
<dbReference type="Proteomes" id="UP000023067">
    <property type="component" value="Unassembled WGS sequence"/>
</dbReference>
<keyword evidence="4" id="KW-1185">Reference proteome</keyword>
<organism evidence="3 4">
    <name type="scientific">Brachybacterium phenoliresistens</name>
    <dbReference type="NCBI Taxonomy" id="396014"/>
    <lineage>
        <taxon>Bacteria</taxon>
        <taxon>Bacillati</taxon>
        <taxon>Actinomycetota</taxon>
        <taxon>Actinomycetes</taxon>
        <taxon>Micrococcales</taxon>
        <taxon>Dermabacteraceae</taxon>
        <taxon>Brachybacterium</taxon>
    </lineage>
</organism>
<dbReference type="CDD" id="cd02972">
    <property type="entry name" value="DsbA_family"/>
    <property type="match status" value="1"/>
</dbReference>
<keyword evidence="1" id="KW-0812">Transmembrane</keyword>
<protein>
    <recommendedName>
        <fullName evidence="2">Thioredoxin-like fold domain-containing protein</fullName>
    </recommendedName>
</protein>
<dbReference type="HOGENOM" id="CLU_000288_47_1_11"/>